<name>A0A074ZUB9_OPIVI</name>
<evidence type="ECO:0000256" key="1">
    <source>
        <dbReference type="SAM" id="MobiDB-lite"/>
    </source>
</evidence>
<dbReference type="RefSeq" id="XP_009166773.1">
    <property type="nucleotide sequence ID" value="XM_009168509.1"/>
</dbReference>
<sequence length="103" mass="12298">MFDLLLFCQSKTTFMCMYTEADSSTPNQENKIPPTDRPRQTMPCHAESTSETECETMFDRSSRHRLHVMLSRNRQKQTWRDEAVVSKVKRYPNENYRLFTKLL</sequence>
<dbReference type="KEGG" id="ovi:T265_03908"/>
<dbReference type="GeneID" id="20318095"/>
<evidence type="ECO:0000313" key="2">
    <source>
        <dbReference type="EMBL" id="KER29442.1"/>
    </source>
</evidence>
<protein>
    <submittedName>
        <fullName evidence="2">Uncharacterized protein</fullName>
    </submittedName>
</protein>
<keyword evidence="3" id="KW-1185">Reference proteome</keyword>
<gene>
    <name evidence="2" type="ORF">T265_03908</name>
</gene>
<reference evidence="2 3" key="1">
    <citation type="submission" date="2013-11" db="EMBL/GenBank/DDBJ databases">
        <title>Opisthorchis viverrini - life in the bile duct.</title>
        <authorList>
            <person name="Young N.D."/>
            <person name="Nagarajan N."/>
            <person name="Lin S.J."/>
            <person name="Korhonen P.K."/>
            <person name="Jex A.R."/>
            <person name="Hall R.S."/>
            <person name="Safavi-Hemami H."/>
            <person name="Kaewkong W."/>
            <person name="Bertrand D."/>
            <person name="Gao S."/>
            <person name="Seet Q."/>
            <person name="Wongkham S."/>
            <person name="Teh B.T."/>
            <person name="Wongkham C."/>
            <person name="Intapan P.M."/>
            <person name="Maleewong W."/>
            <person name="Yang X."/>
            <person name="Hu M."/>
            <person name="Wang Z."/>
            <person name="Hofmann A."/>
            <person name="Sternberg P.W."/>
            <person name="Tan P."/>
            <person name="Wang J."/>
            <person name="Gasser R.B."/>
        </authorList>
    </citation>
    <scope>NUCLEOTIDE SEQUENCE [LARGE SCALE GENOMIC DNA]</scope>
</reference>
<dbReference type="CTD" id="20318095"/>
<dbReference type="Proteomes" id="UP000054324">
    <property type="component" value="Unassembled WGS sequence"/>
</dbReference>
<evidence type="ECO:0000313" key="3">
    <source>
        <dbReference type="Proteomes" id="UP000054324"/>
    </source>
</evidence>
<dbReference type="EMBL" id="KL596678">
    <property type="protein sequence ID" value="KER29442.1"/>
    <property type="molecule type" value="Genomic_DNA"/>
</dbReference>
<proteinExistence type="predicted"/>
<organism evidence="2 3">
    <name type="scientific">Opisthorchis viverrini</name>
    <name type="common">Southeast Asian liver fluke</name>
    <dbReference type="NCBI Taxonomy" id="6198"/>
    <lineage>
        <taxon>Eukaryota</taxon>
        <taxon>Metazoa</taxon>
        <taxon>Spiralia</taxon>
        <taxon>Lophotrochozoa</taxon>
        <taxon>Platyhelminthes</taxon>
        <taxon>Trematoda</taxon>
        <taxon>Digenea</taxon>
        <taxon>Opisthorchiida</taxon>
        <taxon>Opisthorchiata</taxon>
        <taxon>Opisthorchiidae</taxon>
        <taxon>Opisthorchis</taxon>
    </lineage>
</organism>
<accession>A0A074ZUB9</accession>
<feature type="region of interest" description="Disordered" evidence="1">
    <location>
        <begin position="23"/>
        <end position="50"/>
    </location>
</feature>
<dbReference type="AlphaFoldDB" id="A0A074ZUB9"/>